<dbReference type="EMBL" id="KB445639">
    <property type="protein sequence ID" value="EMD67778.1"/>
    <property type="molecule type" value="Genomic_DNA"/>
</dbReference>
<reference evidence="2" key="2">
    <citation type="journal article" date="2013" name="PLoS Genet.">
        <title>Comparative genome structure, secondary metabolite, and effector coding capacity across Cochliobolus pathogens.</title>
        <authorList>
            <person name="Condon B.J."/>
            <person name="Leng Y."/>
            <person name="Wu D."/>
            <person name="Bushley K.E."/>
            <person name="Ohm R.A."/>
            <person name="Otillar R."/>
            <person name="Martin J."/>
            <person name="Schackwitz W."/>
            <person name="Grimwood J."/>
            <person name="MohdZainudin N."/>
            <person name="Xue C."/>
            <person name="Wang R."/>
            <person name="Manning V.A."/>
            <person name="Dhillon B."/>
            <person name="Tu Z.J."/>
            <person name="Steffenson B.J."/>
            <person name="Salamov A."/>
            <person name="Sun H."/>
            <person name="Lowry S."/>
            <person name="LaButti K."/>
            <person name="Han J."/>
            <person name="Copeland A."/>
            <person name="Lindquist E."/>
            <person name="Barry K."/>
            <person name="Schmutz J."/>
            <person name="Baker S.E."/>
            <person name="Ciuffetti L.M."/>
            <person name="Grigoriev I.V."/>
            <person name="Zhong S."/>
            <person name="Turgeon B.G."/>
        </authorList>
    </citation>
    <scope>NUCLEOTIDE SEQUENCE [LARGE SCALE GENOMIC DNA]</scope>
    <source>
        <strain evidence="2">ND90Pr / ATCC 201652</strain>
    </source>
</reference>
<dbReference type="Proteomes" id="UP000016934">
    <property type="component" value="Unassembled WGS sequence"/>
</dbReference>
<accession>M2SKT0</accession>
<reference evidence="1 2" key="1">
    <citation type="journal article" date="2012" name="PLoS Pathog.">
        <title>Diverse lifestyles and strategies of plant pathogenesis encoded in the genomes of eighteen Dothideomycetes fungi.</title>
        <authorList>
            <person name="Ohm R.A."/>
            <person name="Feau N."/>
            <person name="Henrissat B."/>
            <person name="Schoch C.L."/>
            <person name="Horwitz B.A."/>
            <person name="Barry K.W."/>
            <person name="Condon B.J."/>
            <person name="Copeland A.C."/>
            <person name="Dhillon B."/>
            <person name="Glaser F."/>
            <person name="Hesse C.N."/>
            <person name="Kosti I."/>
            <person name="LaButti K."/>
            <person name="Lindquist E.A."/>
            <person name="Lucas S."/>
            <person name="Salamov A.A."/>
            <person name="Bradshaw R.E."/>
            <person name="Ciuffetti L."/>
            <person name="Hamelin R.C."/>
            <person name="Kema G.H.J."/>
            <person name="Lawrence C."/>
            <person name="Scott J.A."/>
            <person name="Spatafora J.W."/>
            <person name="Turgeon B.G."/>
            <person name="de Wit P.J.G.M."/>
            <person name="Zhong S."/>
            <person name="Goodwin S.B."/>
            <person name="Grigoriev I.V."/>
        </authorList>
    </citation>
    <scope>NUCLEOTIDE SEQUENCE [LARGE SCALE GENOMIC DNA]</scope>
    <source>
        <strain evidence="2">ND90Pr / ATCC 201652</strain>
    </source>
</reference>
<evidence type="ECO:0000313" key="2">
    <source>
        <dbReference type="Proteomes" id="UP000016934"/>
    </source>
</evidence>
<dbReference type="AlphaFoldDB" id="M2SKT0"/>
<name>M2SKT0_COCSN</name>
<evidence type="ECO:0000313" key="1">
    <source>
        <dbReference type="EMBL" id="EMD67778.1"/>
    </source>
</evidence>
<dbReference type="RefSeq" id="XP_007697342.1">
    <property type="nucleotide sequence ID" value="XM_007699152.1"/>
</dbReference>
<protein>
    <submittedName>
        <fullName evidence="1">Uncharacterized protein</fullName>
    </submittedName>
</protein>
<gene>
    <name evidence="1" type="ORF">COCSADRAFT_293213</name>
</gene>
<proteinExistence type="predicted"/>
<dbReference type="GeneID" id="19136029"/>
<organism evidence="1 2">
    <name type="scientific">Cochliobolus sativus (strain ND90Pr / ATCC 201652)</name>
    <name type="common">Common root rot and spot blotch fungus</name>
    <name type="synonym">Bipolaris sorokiniana</name>
    <dbReference type="NCBI Taxonomy" id="665912"/>
    <lineage>
        <taxon>Eukaryota</taxon>
        <taxon>Fungi</taxon>
        <taxon>Dikarya</taxon>
        <taxon>Ascomycota</taxon>
        <taxon>Pezizomycotina</taxon>
        <taxon>Dothideomycetes</taxon>
        <taxon>Pleosporomycetidae</taxon>
        <taxon>Pleosporales</taxon>
        <taxon>Pleosporineae</taxon>
        <taxon>Pleosporaceae</taxon>
        <taxon>Bipolaris</taxon>
    </lineage>
</organism>
<keyword evidence="2" id="KW-1185">Reference proteome</keyword>
<dbReference type="KEGG" id="bsc:COCSADRAFT_293213"/>
<sequence length="85" mass="9986">MAVWGRESGKSMGMGMGMDMGMGSSSIRTCAHGTVPFTTMYYVYMYVHVYGRTYTCILDIWMHHSTYIYTCYNTHTYRYIRMYHA</sequence>
<dbReference type="HOGENOM" id="CLU_2512475_0_0_1"/>